<evidence type="ECO:0000313" key="3">
    <source>
        <dbReference type="Proteomes" id="UP001218188"/>
    </source>
</evidence>
<sequence>MHSPWIKQHRRAKLSIAKRGFAVWHDDYLKRRPPIQQQEEGPSRMAGIIGFRARAESEPNAGASAIPRPPPGSASYDEHLNYFLTIWTPPLSQVTSPSPVKRARCANSENGLNKL</sequence>
<evidence type="ECO:0000256" key="1">
    <source>
        <dbReference type="SAM" id="MobiDB-lite"/>
    </source>
</evidence>
<dbReference type="AlphaFoldDB" id="A0AAD6RZ50"/>
<dbReference type="Proteomes" id="UP001218188">
    <property type="component" value="Unassembled WGS sequence"/>
</dbReference>
<comment type="caution">
    <text evidence="2">The sequence shown here is derived from an EMBL/GenBank/DDBJ whole genome shotgun (WGS) entry which is preliminary data.</text>
</comment>
<dbReference type="EMBL" id="JARJCM010000365">
    <property type="protein sequence ID" value="KAJ7018043.1"/>
    <property type="molecule type" value="Genomic_DNA"/>
</dbReference>
<protein>
    <submittedName>
        <fullName evidence="2">Uncharacterized protein</fullName>
    </submittedName>
</protein>
<reference evidence="2" key="1">
    <citation type="submission" date="2023-03" db="EMBL/GenBank/DDBJ databases">
        <title>Massive genome expansion in bonnet fungi (Mycena s.s.) driven by repeated elements and novel gene families across ecological guilds.</title>
        <authorList>
            <consortium name="Lawrence Berkeley National Laboratory"/>
            <person name="Harder C.B."/>
            <person name="Miyauchi S."/>
            <person name="Viragh M."/>
            <person name="Kuo A."/>
            <person name="Thoen E."/>
            <person name="Andreopoulos B."/>
            <person name="Lu D."/>
            <person name="Skrede I."/>
            <person name="Drula E."/>
            <person name="Henrissat B."/>
            <person name="Morin E."/>
            <person name="Kohler A."/>
            <person name="Barry K."/>
            <person name="LaButti K."/>
            <person name="Morin E."/>
            <person name="Salamov A."/>
            <person name="Lipzen A."/>
            <person name="Mereny Z."/>
            <person name="Hegedus B."/>
            <person name="Baldrian P."/>
            <person name="Stursova M."/>
            <person name="Weitz H."/>
            <person name="Taylor A."/>
            <person name="Grigoriev I.V."/>
            <person name="Nagy L.G."/>
            <person name="Martin F."/>
            <person name="Kauserud H."/>
        </authorList>
    </citation>
    <scope>NUCLEOTIDE SEQUENCE</scope>
    <source>
        <strain evidence="2">CBHHK200</strain>
    </source>
</reference>
<evidence type="ECO:0000313" key="2">
    <source>
        <dbReference type="EMBL" id="KAJ7018043.1"/>
    </source>
</evidence>
<keyword evidence="3" id="KW-1185">Reference proteome</keyword>
<gene>
    <name evidence="2" type="ORF">C8F04DRAFT_1278405</name>
</gene>
<proteinExistence type="predicted"/>
<accession>A0AAD6RZ50</accession>
<name>A0AAD6RZ50_9AGAR</name>
<feature type="region of interest" description="Disordered" evidence="1">
    <location>
        <begin position="93"/>
        <end position="115"/>
    </location>
</feature>
<organism evidence="2 3">
    <name type="scientific">Mycena alexandri</name>
    <dbReference type="NCBI Taxonomy" id="1745969"/>
    <lineage>
        <taxon>Eukaryota</taxon>
        <taxon>Fungi</taxon>
        <taxon>Dikarya</taxon>
        <taxon>Basidiomycota</taxon>
        <taxon>Agaricomycotina</taxon>
        <taxon>Agaricomycetes</taxon>
        <taxon>Agaricomycetidae</taxon>
        <taxon>Agaricales</taxon>
        <taxon>Marasmiineae</taxon>
        <taxon>Mycenaceae</taxon>
        <taxon>Mycena</taxon>
    </lineage>
</organism>